<feature type="region of interest" description="Disordered" evidence="1">
    <location>
        <begin position="1"/>
        <end position="35"/>
    </location>
</feature>
<dbReference type="Proteomes" id="UP000219338">
    <property type="component" value="Unassembled WGS sequence"/>
</dbReference>
<accession>A0A284RXA7</accession>
<gene>
    <name evidence="2" type="ORF">ARMOST_16801</name>
</gene>
<organism evidence="2 3">
    <name type="scientific">Armillaria ostoyae</name>
    <name type="common">Armillaria root rot fungus</name>
    <dbReference type="NCBI Taxonomy" id="47428"/>
    <lineage>
        <taxon>Eukaryota</taxon>
        <taxon>Fungi</taxon>
        <taxon>Dikarya</taxon>
        <taxon>Basidiomycota</taxon>
        <taxon>Agaricomycotina</taxon>
        <taxon>Agaricomycetes</taxon>
        <taxon>Agaricomycetidae</taxon>
        <taxon>Agaricales</taxon>
        <taxon>Marasmiineae</taxon>
        <taxon>Physalacriaceae</taxon>
        <taxon>Armillaria</taxon>
    </lineage>
</organism>
<sequence length="93" mass="10063">MIATQAQVASVNSKSPSGVREVSCNSRLKPHDTENLSIEPEIGQAIDACWRSRSSRKGDSNLTRSCSPTTISISAICPDNNSTFPTSVWLLRV</sequence>
<evidence type="ECO:0000256" key="1">
    <source>
        <dbReference type="SAM" id="MobiDB-lite"/>
    </source>
</evidence>
<feature type="compositionally biased region" description="Polar residues" evidence="1">
    <location>
        <begin position="1"/>
        <end position="16"/>
    </location>
</feature>
<evidence type="ECO:0000313" key="3">
    <source>
        <dbReference type="Proteomes" id="UP000219338"/>
    </source>
</evidence>
<proteinExistence type="predicted"/>
<reference evidence="3" key="1">
    <citation type="journal article" date="2017" name="Nat. Ecol. Evol.">
        <title>Genome expansion and lineage-specific genetic innovations in the forest pathogenic fungi Armillaria.</title>
        <authorList>
            <person name="Sipos G."/>
            <person name="Prasanna A.N."/>
            <person name="Walter M.C."/>
            <person name="O'Connor E."/>
            <person name="Balint B."/>
            <person name="Krizsan K."/>
            <person name="Kiss B."/>
            <person name="Hess J."/>
            <person name="Varga T."/>
            <person name="Slot J."/>
            <person name="Riley R."/>
            <person name="Boka B."/>
            <person name="Rigling D."/>
            <person name="Barry K."/>
            <person name="Lee J."/>
            <person name="Mihaltcheva S."/>
            <person name="LaButti K."/>
            <person name="Lipzen A."/>
            <person name="Waldron R."/>
            <person name="Moloney N.M."/>
            <person name="Sperisen C."/>
            <person name="Kredics L."/>
            <person name="Vagvoelgyi C."/>
            <person name="Patrignani A."/>
            <person name="Fitzpatrick D."/>
            <person name="Nagy I."/>
            <person name="Doyle S."/>
            <person name="Anderson J.B."/>
            <person name="Grigoriev I.V."/>
            <person name="Gueldener U."/>
            <person name="Muensterkoetter M."/>
            <person name="Nagy L.G."/>
        </authorList>
    </citation>
    <scope>NUCLEOTIDE SEQUENCE [LARGE SCALE GENOMIC DNA]</scope>
    <source>
        <strain evidence="3">C18/9</strain>
    </source>
</reference>
<name>A0A284RXA7_ARMOS</name>
<dbReference type="EMBL" id="FUEG01000019">
    <property type="protein sequence ID" value="SJL13359.1"/>
    <property type="molecule type" value="Genomic_DNA"/>
</dbReference>
<keyword evidence="3" id="KW-1185">Reference proteome</keyword>
<protein>
    <submittedName>
        <fullName evidence="2">Uncharacterized protein</fullName>
    </submittedName>
</protein>
<dbReference type="AlphaFoldDB" id="A0A284RXA7"/>
<evidence type="ECO:0000313" key="2">
    <source>
        <dbReference type="EMBL" id="SJL13359.1"/>
    </source>
</evidence>